<comment type="subcellular location">
    <subcellularLocation>
        <location evidence="7">Cytoplasm</location>
    </subcellularLocation>
</comment>
<comment type="caution">
    <text evidence="10">The sequence shown here is derived from an EMBL/GenBank/DDBJ whole genome shotgun (WGS) entry which is preliminary data.</text>
</comment>
<keyword evidence="6 7" id="KW-0378">Hydrolase</keyword>
<keyword evidence="5 7" id="KW-0645">Protease</keyword>
<dbReference type="Pfam" id="PF02789">
    <property type="entry name" value="Peptidase_M17_N"/>
    <property type="match status" value="1"/>
</dbReference>
<keyword evidence="7" id="KW-0464">Manganese</keyword>
<comment type="catalytic activity">
    <reaction evidence="1 7">
        <text>Release of an N-terminal amino acid, Xaa-|-Yaa-, in which Xaa is preferably Leu, but may be other amino acids including Pro although not Arg or Lys, and Yaa may be Pro. Amino acid amides and methyl esters are also readily hydrolyzed, but rates on arylamides are exceedingly low.</text>
        <dbReference type="EC" id="3.4.11.1"/>
    </reaction>
</comment>
<evidence type="ECO:0000259" key="9">
    <source>
        <dbReference type="Pfam" id="PF02789"/>
    </source>
</evidence>
<feature type="binding site" evidence="7">
    <location>
        <position position="277"/>
    </location>
    <ligand>
        <name>Mn(2+)</name>
        <dbReference type="ChEBI" id="CHEBI:29035"/>
        <label>2</label>
    </ligand>
</feature>
<evidence type="ECO:0000256" key="2">
    <source>
        <dbReference type="ARBA" id="ARBA00000967"/>
    </source>
</evidence>
<dbReference type="AlphaFoldDB" id="A0A0G0JDQ3"/>
<feature type="domain" description="Cytosol aminopeptidase" evidence="8">
    <location>
        <begin position="173"/>
        <end position="482"/>
    </location>
</feature>
<comment type="similarity">
    <text evidence="3 7">Belongs to the peptidase M17 family.</text>
</comment>
<dbReference type="EC" id="3.4.11.10" evidence="7"/>
<dbReference type="PATRIC" id="fig|1618422.5.peg.1040"/>
<evidence type="ECO:0000256" key="5">
    <source>
        <dbReference type="ARBA" id="ARBA00022670"/>
    </source>
</evidence>
<feature type="binding site" evidence="7">
    <location>
        <position position="259"/>
    </location>
    <ligand>
        <name>Mn(2+)</name>
        <dbReference type="ChEBI" id="CHEBI:29035"/>
        <label>2</label>
    </ligand>
</feature>
<feature type="binding site" evidence="7">
    <location>
        <position position="336"/>
    </location>
    <ligand>
        <name>Mn(2+)</name>
        <dbReference type="ChEBI" id="CHEBI:29035"/>
        <label>1</label>
    </ligand>
</feature>
<dbReference type="InterPro" id="IPR000819">
    <property type="entry name" value="Peptidase_M17_C"/>
</dbReference>
<evidence type="ECO:0000256" key="3">
    <source>
        <dbReference type="ARBA" id="ARBA00009528"/>
    </source>
</evidence>
<dbReference type="PRINTS" id="PR00481">
    <property type="entry name" value="LAMNOPPTDASE"/>
</dbReference>
<keyword evidence="7" id="KW-0963">Cytoplasm</keyword>
<comment type="cofactor">
    <cofactor evidence="7">
        <name>Mn(2+)</name>
        <dbReference type="ChEBI" id="CHEBI:29035"/>
    </cofactor>
    <text evidence="7">Binds 2 manganese ions per subunit.</text>
</comment>
<evidence type="ECO:0000256" key="7">
    <source>
        <dbReference type="HAMAP-Rule" id="MF_00181"/>
    </source>
</evidence>
<proteinExistence type="inferred from homology"/>
<accession>A0A0G0JDQ3</accession>
<dbReference type="InterPro" id="IPR023042">
    <property type="entry name" value="Peptidase_M17_leu_NH2_pept"/>
</dbReference>
<comment type="catalytic activity">
    <reaction evidence="2 7">
        <text>Release of an N-terminal amino acid, preferentially leucine, but not glutamic or aspartic acids.</text>
        <dbReference type="EC" id="3.4.11.10"/>
    </reaction>
</comment>
<keyword evidence="7" id="KW-0479">Metal-binding</keyword>
<dbReference type="InterPro" id="IPR043472">
    <property type="entry name" value="Macro_dom-like"/>
</dbReference>
<dbReference type="PANTHER" id="PTHR11963:SF23">
    <property type="entry name" value="CYTOSOL AMINOPEPTIDASE"/>
    <property type="match status" value="1"/>
</dbReference>
<comment type="function">
    <text evidence="7">Presumably involved in the processing and regular turnover of intracellular proteins. Catalyzes the removal of unsubstituted N-terminal amino acids from various peptides.</text>
</comment>
<feature type="active site" evidence="7">
    <location>
        <position position="266"/>
    </location>
</feature>
<dbReference type="EMBL" id="LBUP01000008">
    <property type="protein sequence ID" value="KKQ65798.1"/>
    <property type="molecule type" value="Genomic_DNA"/>
</dbReference>
<evidence type="ECO:0000313" key="10">
    <source>
        <dbReference type="EMBL" id="KKQ65798.1"/>
    </source>
</evidence>
<feature type="active site" evidence="7">
    <location>
        <position position="340"/>
    </location>
</feature>
<name>A0A0G0JDQ3_9BACT</name>
<dbReference type="Gene3D" id="3.40.220.10">
    <property type="entry name" value="Leucine Aminopeptidase, subunit E, domain 1"/>
    <property type="match status" value="1"/>
</dbReference>
<feature type="binding site" evidence="7">
    <location>
        <position position="338"/>
    </location>
    <ligand>
        <name>Mn(2+)</name>
        <dbReference type="ChEBI" id="CHEBI:29035"/>
        <label>1</label>
    </ligand>
</feature>
<keyword evidence="4 7" id="KW-0031">Aminopeptidase</keyword>
<evidence type="ECO:0000259" key="8">
    <source>
        <dbReference type="Pfam" id="PF00883"/>
    </source>
</evidence>
<sequence>MKLQFSTSPISTASSDYIALPVFENASNEAFKDVLKDEAINNFLKNNPKFGKLYETQALFTKDKKYLLVGVGKKEEVNFGKLQNFAGTVAKSLLTKANSLSLLLPRLDSLNAEKVGEAVSIGIELASYNPAAEFKSEKEKVTLTSVQLVVEKAERGYQEGLKKGVILAESINSSRKLADLPANIMTPTYFLDEVKKVAKELKLKATVLAEAQAKRKGMGAFIAVAAGSDIPSYMIALEYLGNPRSKEKWAFVGKGVTFDSGGLYMKPAPHMNEMKYDMSGAANVLGTIRSIVRLGLKVNAVGIMAVTENMIHANAMKPGDIVKSYSGKTIEILHTDAEGRVILIDAVTYAQKDFKATKIVDMATLTGAMLVALSNVYTGVFPNKPEFGNQLTEAGKAVGENFWSMPMTSEFDEMIKGDFADIINTGKPDREAGSIVGAKFIEQGLTGDIPWMHLDIAGTAWDTKPKPFRFIGATGVGIKTLVELVC</sequence>
<evidence type="ECO:0000256" key="1">
    <source>
        <dbReference type="ARBA" id="ARBA00000135"/>
    </source>
</evidence>
<dbReference type="PANTHER" id="PTHR11963">
    <property type="entry name" value="LEUCINE AMINOPEPTIDASE-RELATED"/>
    <property type="match status" value="1"/>
</dbReference>
<dbReference type="InterPro" id="IPR008283">
    <property type="entry name" value="Peptidase_M17_N"/>
</dbReference>
<dbReference type="CDD" id="cd00433">
    <property type="entry name" value="Peptidase_M17"/>
    <property type="match status" value="1"/>
</dbReference>
<dbReference type="GO" id="GO:0030145">
    <property type="term" value="F:manganese ion binding"/>
    <property type="evidence" value="ECO:0007669"/>
    <property type="project" value="UniProtKB-UniRule"/>
</dbReference>
<dbReference type="GO" id="GO:0006508">
    <property type="term" value="P:proteolysis"/>
    <property type="evidence" value="ECO:0007669"/>
    <property type="project" value="UniProtKB-KW"/>
</dbReference>
<gene>
    <name evidence="7" type="primary">pepA</name>
    <name evidence="10" type="ORF">US86_C0008G0021</name>
</gene>
<dbReference type="SUPFAM" id="SSF52949">
    <property type="entry name" value="Macro domain-like"/>
    <property type="match status" value="1"/>
</dbReference>
<dbReference type="EC" id="3.4.11.1" evidence="7"/>
<feature type="binding site" evidence="7">
    <location>
        <position position="259"/>
    </location>
    <ligand>
        <name>Mn(2+)</name>
        <dbReference type="ChEBI" id="CHEBI:29035"/>
        <label>1</label>
    </ligand>
</feature>
<protein>
    <recommendedName>
        <fullName evidence="7">Probable cytosol aminopeptidase</fullName>
        <ecNumber evidence="7">3.4.11.1</ecNumber>
    </recommendedName>
    <alternativeName>
        <fullName evidence="7">Leucine aminopeptidase</fullName>
        <shortName evidence="7">LAP</shortName>
        <ecNumber evidence="7">3.4.11.10</ecNumber>
    </alternativeName>
    <alternativeName>
        <fullName evidence="7">Leucyl aminopeptidase</fullName>
    </alternativeName>
</protein>
<dbReference type="GO" id="GO:0070006">
    <property type="term" value="F:metalloaminopeptidase activity"/>
    <property type="evidence" value="ECO:0007669"/>
    <property type="project" value="InterPro"/>
</dbReference>
<dbReference type="SUPFAM" id="SSF53187">
    <property type="entry name" value="Zn-dependent exopeptidases"/>
    <property type="match status" value="1"/>
</dbReference>
<feature type="domain" description="Peptidase M17 leucyl aminopeptidase N-terminal" evidence="9">
    <location>
        <begin position="51"/>
        <end position="137"/>
    </location>
</feature>
<evidence type="ECO:0000256" key="4">
    <source>
        <dbReference type="ARBA" id="ARBA00022438"/>
    </source>
</evidence>
<dbReference type="GO" id="GO:0005737">
    <property type="term" value="C:cytoplasm"/>
    <property type="evidence" value="ECO:0007669"/>
    <property type="project" value="UniProtKB-SubCell"/>
</dbReference>
<feature type="binding site" evidence="7">
    <location>
        <position position="338"/>
    </location>
    <ligand>
        <name>Mn(2+)</name>
        <dbReference type="ChEBI" id="CHEBI:29035"/>
        <label>2</label>
    </ligand>
</feature>
<dbReference type="Pfam" id="PF00883">
    <property type="entry name" value="Peptidase_M17"/>
    <property type="match status" value="1"/>
</dbReference>
<dbReference type="InterPro" id="IPR011356">
    <property type="entry name" value="Leucine_aapep/pepB"/>
</dbReference>
<dbReference type="HAMAP" id="MF_00181">
    <property type="entry name" value="Cytosol_peptidase_M17"/>
    <property type="match status" value="1"/>
</dbReference>
<reference evidence="10 11" key="1">
    <citation type="journal article" date="2015" name="Nature">
        <title>rRNA introns, odd ribosomes, and small enigmatic genomes across a large radiation of phyla.</title>
        <authorList>
            <person name="Brown C.T."/>
            <person name="Hug L.A."/>
            <person name="Thomas B.C."/>
            <person name="Sharon I."/>
            <person name="Castelle C.J."/>
            <person name="Singh A."/>
            <person name="Wilkins M.J."/>
            <person name="Williams K.H."/>
            <person name="Banfield J.F."/>
        </authorList>
    </citation>
    <scope>NUCLEOTIDE SEQUENCE [LARGE SCALE GENOMIC DNA]</scope>
</reference>
<dbReference type="Proteomes" id="UP000034235">
    <property type="component" value="Unassembled WGS sequence"/>
</dbReference>
<evidence type="ECO:0000256" key="6">
    <source>
        <dbReference type="ARBA" id="ARBA00022801"/>
    </source>
</evidence>
<evidence type="ECO:0000313" key="11">
    <source>
        <dbReference type="Proteomes" id="UP000034235"/>
    </source>
</evidence>
<organism evidence="10 11">
    <name type="scientific">Candidatus Daviesbacteria bacterium GW2011_GWA2_38_24</name>
    <dbReference type="NCBI Taxonomy" id="1618422"/>
    <lineage>
        <taxon>Bacteria</taxon>
        <taxon>Candidatus Daviesiibacteriota</taxon>
    </lineage>
</organism>
<feature type="binding site" evidence="7">
    <location>
        <position position="254"/>
    </location>
    <ligand>
        <name>Mn(2+)</name>
        <dbReference type="ChEBI" id="CHEBI:29035"/>
        <label>2</label>
    </ligand>
</feature>
<dbReference type="Gene3D" id="3.40.630.10">
    <property type="entry name" value="Zn peptidases"/>
    <property type="match status" value="1"/>
</dbReference>